<feature type="transmembrane region" description="Helical" evidence="1">
    <location>
        <begin position="165"/>
        <end position="182"/>
    </location>
</feature>
<dbReference type="EMBL" id="FNNU01000002">
    <property type="protein sequence ID" value="SDW75116.1"/>
    <property type="molecule type" value="Genomic_DNA"/>
</dbReference>
<feature type="transmembrane region" description="Helical" evidence="1">
    <location>
        <begin position="81"/>
        <end position="99"/>
    </location>
</feature>
<dbReference type="Proteomes" id="UP000243778">
    <property type="component" value="Unassembled WGS sequence"/>
</dbReference>
<feature type="transmembrane region" description="Helical" evidence="1">
    <location>
        <begin position="12"/>
        <end position="32"/>
    </location>
</feature>
<protein>
    <recommendedName>
        <fullName evidence="4">Oligosaccharide repeat unit polymerase</fullName>
    </recommendedName>
</protein>
<accession>A0A1H2W3R1</accession>
<keyword evidence="3" id="KW-1185">Reference proteome</keyword>
<dbReference type="AlphaFoldDB" id="A0A1H2W3R1"/>
<feature type="transmembrane region" description="Helical" evidence="1">
    <location>
        <begin position="137"/>
        <end position="158"/>
    </location>
</feature>
<keyword evidence="1" id="KW-0812">Transmembrane</keyword>
<proteinExistence type="predicted"/>
<gene>
    <name evidence="2" type="ORF">SAMN05216287_1424</name>
</gene>
<keyword evidence="1" id="KW-1133">Transmembrane helix</keyword>
<dbReference type="OrthoDB" id="6890391at2"/>
<feature type="transmembrane region" description="Helical" evidence="1">
    <location>
        <begin position="407"/>
        <end position="426"/>
    </location>
</feature>
<feature type="transmembrane region" description="Helical" evidence="1">
    <location>
        <begin position="384"/>
        <end position="401"/>
    </location>
</feature>
<evidence type="ECO:0000313" key="3">
    <source>
        <dbReference type="Proteomes" id="UP000243778"/>
    </source>
</evidence>
<feature type="transmembrane region" description="Helical" evidence="1">
    <location>
        <begin position="217"/>
        <end position="235"/>
    </location>
</feature>
<keyword evidence="1" id="KW-0472">Membrane</keyword>
<feature type="transmembrane region" description="Helical" evidence="1">
    <location>
        <begin position="348"/>
        <end position="372"/>
    </location>
</feature>
<dbReference type="RefSeq" id="WP_139210693.1">
    <property type="nucleotide sequence ID" value="NZ_FNNU01000002.1"/>
</dbReference>
<feature type="transmembrane region" description="Helical" evidence="1">
    <location>
        <begin position="188"/>
        <end position="205"/>
    </location>
</feature>
<dbReference type="STRING" id="1007099.SAMN05216287_1424"/>
<feature type="transmembrane region" description="Helical" evidence="1">
    <location>
        <begin position="44"/>
        <end position="65"/>
    </location>
</feature>
<sequence length="437" mass="49071">MLTDRVRLMRWLFPLFYFQAYLGLSVLLFFFGPWPWPVQEPESLLVFLLASQACFLVGYLAAACVPSPKGAVLDEAKVRRFFDFCLVVSLALAIPTSLARAGSAVPDILFGLSDPGQAYVDNYYRLLDGNSYVWSEYLRILLAVPVTSTFPLLVYLWGGLGWVRRLLGIVAVVFHMCVYMAIGTNKGIADVVITLPLLLVLASWSGGIRLQVFRPRYLLLFVLAFALFLGFFSAGQVGRVGGVGEAGLLPAGQVMVQADRRDGEYAQVLPPSLAITYESLTRYLGQGYYAFAVSMDLDSPSTFGFGNSMFLNRNMDALLGTHYFTENSLPSVLEQRKGWSMMMLWHSLYTWLVSDFGLGGTLFLMGFFGFLLSLGWRRCLDRQGVLWLTMAYMMLILFYYTPANNQLFQIGETTSAFVMVLLWLMLSGERIFYQRKG</sequence>
<name>A0A1H2W3R1_9PSED</name>
<evidence type="ECO:0000256" key="1">
    <source>
        <dbReference type="SAM" id="Phobius"/>
    </source>
</evidence>
<reference evidence="3" key="1">
    <citation type="submission" date="2016-10" db="EMBL/GenBank/DDBJ databases">
        <authorList>
            <person name="Varghese N."/>
            <person name="Submissions S."/>
        </authorList>
    </citation>
    <scope>NUCLEOTIDE SEQUENCE [LARGE SCALE GENOMIC DNA]</scope>
    <source>
        <strain evidence="3">NRRL B-59562</strain>
    </source>
</reference>
<organism evidence="2 3">
    <name type="scientific">Pseudomonas kuykendallii</name>
    <dbReference type="NCBI Taxonomy" id="1007099"/>
    <lineage>
        <taxon>Bacteria</taxon>
        <taxon>Pseudomonadati</taxon>
        <taxon>Pseudomonadota</taxon>
        <taxon>Gammaproteobacteria</taxon>
        <taxon>Pseudomonadales</taxon>
        <taxon>Pseudomonadaceae</taxon>
        <taxon>Pseudomonas</taxon>
    </lineage>
</organism>
<evidence type="ECO:0008006" key="4">
    <source>
        <dbReference type="Google" id="ProtNLM"/>
    </source>
</evidence>
<evidence type="ECO:0000313" key="2">
    <source>
        <dbReference type="EMBL" id="SDW75116.1"/>
    </source>
</evidence>